<dbReference type="GO" id="GO:0045087">
    <property type="term" value="P:innate immune response"/>
    <property type="evidence" value="ECO:0007669"/>
    <property type="project" value="UniProtKB-KW"/>
</dbReference>
<dbReference type="SUPFAM" id="SSF55550">
    <property type="entry name" value="SH2 domain"/>
    <property type="match status" value="1"/>
</dbReference>
<reference evidence="8" key="1">
    <citation type="submission" date="2018-12" db="EMBL/GenBank/DDBJ databases">
        <authorList>
            <person name="Yazar S."/>
        </authorList>
    </citation>
    <scope>NUCLEOTIDE SEQUENCE [LARGE SCALE GENOMIC DNA]</scope>
</reference>
<keyword evidence="4" id="KW-1064">Adaptive immunity</keyword>
<keyword evidence="8" id="KW-1185">Reference proteome</keyword>
<dbReference type="PANTHER" id="PTHR46051:SF1">
    <property type="entry name" value="INOSITOL POLYPHOSPHATE-RELATED PHOSPHATASE DOMAIN-CONTAINING PROTEIN"/>
    <property type="match status" value="1"/>
</dbReference>
<sequence length="195" mass="22260">MDLPYYHGPLTKIACETLLLQEGKDGKFLLRDSESVPGALCLCVLFQNTIYTYRIKKEKYGYYTIETTEGVKKVLFPNLKELISKYEKPNQGLVIHLRYPVEKNNVYQSQRNPPAPAALDDDDYGSWWSITLSRQCSSCIFVDLHHSCSVPEIRWLFPPQEIINLGSHSLPQVLEVLAAAYPEPWPTWLQGAHGC</sequence>
<dbReference type="GO" id="GO:0002250">
    <property type="term" value="P:adaptive immune response"/>
    <property type="evidence" value="ECO:0007669"/>
    <property type="project" value="UniProtKB-KW"/>
</dbReference>
<evidence type="ECO:0000313" key="8">
    <source>
        <dbReference type="Proteomes" id="UP000314987"/>
    </source>
</evidence>
<keyword evidence="2" id="KW-0391">Immunity</keyword>
<evidence type="ECO:0000256" key="4">
    <source>
        <dbReference type="ARBA" id="ARBA00023130"/>
    </source>
</evidence>
<evidence type="ECO:0000256" key="5">
    <source>
        <dbReference type="PROSITE-ProRule" id="PRU00191"/>
    </source>
</evidence>
<evidence type="ECO:0000259" key="6">
    <source>
        <dbReference type="PROSITE" id="PS50001"/>
    </source>
</evidence>
<evidence type="ECO:0000313" key="7">
    <source>
        <dbReference type="Ensembl" id="ENSVURP00010002767.1"/>
    </source>
</evidence>
<dbReference type="GO" id="GO:0009966">
    <property type="term" value="P:regulation of signal transduction"/>
    <property type="evidence" value="ECO:0007669"/>
    <property type="project" value="TreeGrafter"/>
</dbReference>
<organism evidence="7 8">
    <name type="scientific">Vombatus ursinus</name>
    <name type="common">Common wombat</name>
    <dbReference type="NCBI Taxonomy" id="29139"/>
    <lineage>
        <taxon>Eukaryota</taxon>
        <taxon>Metazoa</taxon>
        <taxon>Chordata</taxon>
        <taxon>Craniata</taxon>
        <taxon>Vertebrata</taxon>
        <taxon>Euteleostomi</taxon>
        <taxon>Mammalia</taxon>
        <taxon>Metatheria</taxon>
        <taxon>Diprotodontia</taxon>
        <taxon>Vombatidae</taxon>
        <taxon>Vombatus</taxon>
    </lineage>
</organism>
<name>A0A4X2K0H3_VOMUR</name>
<dbReference type="InterPro" id="IPR000980">
    <property type="entry name" value="SH2"/>
</dbReference>
<accession>A0A4X2K0H3</accession>
<dbReference type="Proteomes" id="UP000314987">
    <property type="component" value="Unassembled WGS sequence"/>
</dbReference>
<dbReference type="GeneTree" id="ENSGT00940000155920"/>
<reference evidence="7" key="3">
    <citation type="submission" date="2025-09" db="UniProtKB">
        <authorList>
            <consortium name="Ensembl"/>
        </authorList>
    </citation>
    <scope>IDENTIFICATION</scope>
</reference>
<dbReference type="PRINTS" id="PR00401">
    <property type="entry name" value="SH2DOMAIN"/>
</dbReference>
<gene>
    <name evidence="7" type="primary">SH2D1B</name>
</gene>
<dbReference type="SMART" id="SM00252">
    <property type="entry name" value="SH2"/>
    <property type="match status" value="1"/>
</dbReference>
<dbReference type="InterPro" id="IPR036860">
    <property type="entry name" value="SH2_dom_sf"/>
</dbReference>
<reference evidence="7" key="2">
    <citation type="submission" date="2025-08" db="UniProtKB">
        <authorList>
            <consortium name="Ensembl"/>
        </authorList>
    </citation>
    <scope>IDENTIFICATION</scope>
</reference>
<dbReference type="Ensembl" id="ENSVURT00010003137.1">
    <property type="protein sequence ID" value="ENSVURP00010002767.1"/>
    <property type="gene ID" value="ENSVURG00010002267.1"/>
</dbReference>
<keyword evidence="1" id="KW-0399">Innate immunity</keyword>
<feature type="domain" description="SH2" evidence="6">
    <location>
        <begin position="5"/>
        <end position="101"/>
    </location>
</feature>
<keyword evidence="3 5" id="KW-0727">SH2 domain</keyword>
<dbReference type="AlphaFoldDB" id="A0A4X2K0H3"/>
<dbReference type="PANTHER" id="PTHR46051">
    <property type="entry name" value="SH2 DOMAIN-CONTAINING PROTEIN"/>
    <property type="match status" value="1"/>
</dbReference>
<evidence type="ECO:0000256" key="2">
    <source>
        <dbReference type="ARBA" id="ARBA00022859"/>
    </source>
</evidence>
<dbReference type="GO" id="GO:0050776">
    <property type="term" value="P:regulation of immune response"/>
    <property type="evidence" value="ECO:0007669"/>
    <property type="project" value="TreeGrafter"/>
</dbReference>
<evidence type="ECO:0000256" key="3">
    <source>
        <dbReference type="ARBA" id="ARBA00022999"/>
    </source>
</evidence>
<proteinExistence type="predicted"/>
<dbReference type="PROSITE" id="PS50001">
    <property type="entry name" value="SH2"/>
    <property type="match status" value="1"/>
</dbReference>
<dbReference type="Pfam" id="PF00017">
    <property type="entry name" value="SH2"/>
    <property type="match status" value="1"/>
</dbReference>
<dbReference type="STRING" id="29139.ENSVURP00010002767"/>
<evidence type="ECO:0000256" key="1">
    <source>
        <dbReference type="ARBA" id="ARBA00022588"/>
    </source>
</evidence>
<dbReference type="Gene3D" id="3.30.505.10">
    <property type="entry name" value="SH2 domain"/>
    <property type="match status" value="1"/>
</dbReference>
<protein>
    <recommendedName>
        <fullName evidence="6">SH2 domain-containing protein</fullName>
    </recommendedName>
</protein>
<dbReference type="InterPro" id="IPR035049">
    <property type="entry name" value="EAT2_SH2"/>
</dbReference>
<dbReference type="CDD" id="cd10342">
    <property type="entry name" value="SH2_SAP1"/>
    <property type="match status" value="1"/>
</dbReference>